<comment type="similarity">
    <text evidence="2 8">Belongs to the MIP/aquaporin (TC 1.A.8) family.</text>
</comment>
<evidence type="ECO:0000313" key="11">
    <source>
        <dbReference type="EMBL" id="CAG8949295.1"/>
    </source>
</evidence>
<feature type="transmembrane region" description="Helical" evidence="10">
    <location>
        <begin position="143"/>
        <end position="162"/>
    </location>
</feature>
<comment type="subcellular location">
    <subcellularLocation>
        <location evidence="1">Cell membrane</location>
        <topology evidence="1">Multi-pass membrane protein</topology>
    </subcellularLocation>
</comment>
<evidence type="ECO:0000256" key="9">
    <source>
        <dbReference type="SAM" id="MobiDB-lite"/>
    </source>
</evidence>
<comment type="caution">
    <text evidence="11">The sequence shown here is derived from an EMBL/GenBank/DDBJ whole genome shotgun (WGS) entry which is preliminary data.</text>
</comment>
<proteinExistence type="inferred from homology"/>
<keyword evidence="6 10" id="KW-1133">Transmembrane helix</keyword>
<feature type="transmembrane region" description="Helical" evidence="10">
    <location>
        <begin position="52"/>
        <end position="72"/>
    </location>
</feature>
<feature type="region of interest" description="Disordered" evidence="9">
    <location>
        <begin position="324"/>
        <end position="367"/>
    </location>
</feature>
<feature type="region of interest" description="Disordered" evidence="9">
    <location>
        <begin position="269"/>
        <end position="305"/>
    </location>
</feature>
<feature type="compositionally biased region" description="Basic and acidic residues" evidence="9">
    <location>
        <begin position="269"/>
        <end position="278"/>
    </location>
</feature>
<dbReference type="InterPro" id="IPR022357">
    <property type="entry name" value="MIP_CS"/>
</dbReference>
<dbReference type="InterPro" id="IPR034294">
    <property type="entry name" value="Aquaporin_transptr"/>
</dbReference>
<sequence>MPIPKFARNLLVSTIGELVGTFLFLLFGFGAAQTVNLPSSTNATVAGPDASRFLYISFAFALSLATNVWIFLRVSGAAFNPAVTLAVVVLGGTDLITAICAVAAQLCGGMLAAITIKLMLPGQEKAIHFAVGLGGGISDVQGFFTELLATFLLIFTILMVAVEKTKGTFIAPLAIGLALFVCHTMAIFWTGASMNPARAFGPAVVESSFPSYEWIYWFGPFAGALLAAGLYKILKFLEYEKVNGHQDKSPDDDLAPLIEKQNDLEKQLRAWGPRRESRYGSPISPYSRSNSHRSTRPPPPPPGGLRLYTLSGLEPYISPVEGKPVMREYEYAPTEREYRESRAPSRYAKSSKSMAPEDRPPQLPREW</sequence>
<dbReference type="Gene3D" id="1.20.1080.10">
    <property type="entry name" value="Glycerol uptake facilitator protein"/>
    <property type="match status" value="1"/>
</dbReference>
<feature type="transmembrane region" description="Helical" evidence="10">
    <location>
        <begin position="12"/>
        <end position="32"/>
    </location>
</feature>
<feature type="compositionally biased region" description="Basic and acidic residues" evidence="9">
    <location>
        <begin position="324"/>
        <end position="343"/>
    </location>
</feature>
<evidence type="ECO:0000256" key="2">
    <source>
        <dbReference type="ARBA" id="ARBA00006175"/>
    </source>
</evidence>
<dbReference type="GO" id="GO:0005886">
    <property type="term" value="C:plasma membrane"/>
    <property type="evidence" value="ECO:0007669"/>
    <property type="project" value="UniProtKB-SubCell"/>
</dbReference>
<feature type="transmembrane region" description="Helical" evidence="10">
    <location>
        <begin position="84"/>
        <end position="114"/>
    </location>
</feature>
<dbReference type="PANTHER" id="PTHR19139">
    <property type="entry name" value="AQUAPORIN TRANSPORTER"/>
    <property type="match status" value="1"/>
</dbReference>
<dbReference type="NCBIfam" id="TIGR00861">
    <property type="entry name" value="MIP"/>
    <property type="match status" value="1"/>
</dbReference>
<keyword evidence="4" id="KW-1003">Cell membrane</keyword>
<evidence type="ECO:0000256" key="1">
    <source>
        <dbReference type="ARBA" id="ARBA00004651"/>
    </source>
</evidence>
<dbReference type="OrthoDB" id="3222at2759"/>
<keyword evidence="3 8" id="KW-0813">Transport</keyword>
<evidence type="ECO:0000256" key="5">
    <source>
        <dbReference type="ARBA" id="ARBA00022692"/>
    </source>
</evidence>
<evidence type="ECO:0008006" key="13">
    <source>
        <dbReference type="Google" id="ProtNLM"/>
    </source>
</evidence>
<feature type="transmembrane region" description="Helical" evidence="10">
    <location>
        <begin position="169"/>
        <end position="194"/>
    </location>
</feature>
<evidence type="ECO:0000256" key="3">
    <source>
        <dbReference type="ARBA" id="ARBA00022448"/>
    </source>
</evidence>
<evidence type="ECO:0000256" key="10">
    <source>
        <dbReference type="SAM" id="Phobius"/>
    </source>
</evidence>
<dbReference type="PRINTS" id="PR00783">
    <property type="entry name" value="MINTRINSICP"/>
</dbReference>
<feature type="transmembrane region" description="Helical" evidence="10">
    <location>
        <begin position="214"/>
        <end position="234"/>
    </location>
</feature>
<name>A0A9N9PMU1_9HELO</name>
<gene>
    <name evidence="11" type="ORF">HYFRA_00004920</name>
</gene>
<keyword evidence="12" id="KW-1185">Reference proteome</keyword>
<dbReference type="GO" id="GO:0015250">
    <property type="term" value="F:water channel activity"/>
    <property type="evidence" value="ECO:0007669"/>
    <property type="project" value="TreeGrafter"/>
</dbReference>
<dbReference type="AlphaFoldDB" id="A0A9N9PMU1"/>
<dbReference type="InterPro" id="IPR000425">
    <property type="entry name" value="MIP"/>
</dbReference>
<evidence type="ECO:0000256" key="4">
    <source>
        <dbReference type="ARBA" id="ARBA00022475"/>
    </source>
</evidence>
<dbReference type="PROSITE" id="PS00221">
    <property type="entry name" value="MIP"/>
    <property type="match status" value="1"/>
</dbReference>
<dbReference type="SUPFAM" id="SSF81338">
    <property type="entry name" value="Aquaporin-like"/>
    <property type="match status" value="1"/>
</dbReference>
<dbReference type="InterPro" id="IPR023271">
    <property type="entry name" value="Aquaporin-like"/>
</dbReference>
<dbReference type="Proteomes" id="UP000696280">
    <property type="component" value="Unassembled WGS sequence"/>
</dbReference>
<keyword evidence="5 8" id="KW-0812">Transmembrane</keyword>
<evidence type="ECO:0000313" key="12">
    <source>
        <dbReference type="Proteomes" id="UP000696280"/>
    </source>
</evidence>
<dbReference type="EMBL" id="CAJVRL010000002">
    <property type="protein sequence ID" value="CAG8949295.1"/>
    <property type="molecule type" value="Genomic_DNA"/>
</dbReference>
<dbReference type="Pfam" id="PF00230">
    <property type="entry name" value="MIP"/>
    <property type="match status" value="1"/>
</dbReference>
<keyword evidence="7 10" id="KW-0472">Membrane</keyword>
<evidence type="ECO:0000256" key="6">
    <source>
        <dbReference type="ARBA" id="ARBA00022989"/>
    </source>
</evidence>
<dbReference type="PANTHER" id="PTHR19139:SF199">
    <property type="entry name" value="MIP17260P"/>
    <property type="match status" value="1"/>
</dbReference>
<accession>A0A9N9PMU1</accession>
<reference evidence="11" key="1">
    <citation type="submission" date="2021-07" db="EMBL/GenBank/DDBJ databases">
        <authorList>
            <person name="Durling M."/>
        </authorList>
    </citation>
    <scope>NUCLEOTIDE SEQUENCE</scope>
</reference>
<feature type="compositionally biased region" description="Basic and acidic residues" evidence="9">
    <location>
        <begin position="355"/>
        <end position="367"/>
    </location>
</feature>
<evidence type="ECO:0000256" key="8">
    <source>
        <dbReference type="RuleBase" id="RU000477"/>
    </source>
</evidence>
<organism evidence="11 12">
    <name type="scientific">Hymenoscyphus fraxineus</name>
    <dbReference type="NCBI Taxonomy" id="746836"/>
    <lineage>
        <taxon>Eukaryota</taxon>
        <taxon>Fungi</taxon>
        <taxon>Dikarya</taxon>
        <taxon>Ascomycota</taxon>
        <taxon>Pezizomycotina</taxon>
        <taxon>Leotiomycetes</taxon>
        <taxon>Helotiales</taxon>
        <taxon>Helotiaceae</taxon>
        <taxon>Hymenoscyphus</taxon>
    </lineage>
</organism>
<protein>
    <recommendedName>
        <fullName evidence="13">Aquaporin-like protein</fullName>
    </recommendedName>
</protein>
<evidence type="ECO:0000256" key="7">
    <source>
        <dbReference type="ARBA" id="ARBA00023136"/>
    </source>
</evidence>